<name>A0ABP4NTK1_9ACTN</name>
<reference evidence="3" key="1">
    <citation type="journal article" date="2019" name="Int. J. Syst. Evol. Microbiol.">
        <title>The Global Catalogue of Microorganisms (GCM) 10K type strain sequencing project: providing services to taxonomists for standard genome sequencing and annotation.</title>
        <authorList>
            <consortium name="The Broad Institute Genomics Platform"/>
            <consortium name="The Broad Institute Genome Sequencing Center for Infectious Disease"/>
            <person name="Wu L."/>
            <person name="Ma J."/>
        </authorList>
    </citation>
    <scope>NUCLEOTIDE SEQUENCE [LARGE SCALE GENOMIC DNA]</scope>
    <source>
        <strain evidence="3">JCM 14969</strain>
    </source>
</reference>
<dbReference type="EMBL" id="BAAAOS010000017">
    <property type="protein sequence ID" value="GAA1564698.1"/>
    <property type="molecule type" value="Genomic_DNA"/>
</dbReference>
<dbReference type="PANTHER" id="PTHR33993">
    <property type="entry name" value="GLYOXALASE-RELATED"/>
    <property type="match status" value="1"/>
</dbReference>
<dbReference type="RefSeq" id="WP_344211733.1">
    <property type="nucleotide sequence ID" value="NZ_BAAAOS010000017.1"/>
</dbReference>
<dbReference type="SUPFAM" id="SSF54593">
    <property type="entry name" value="Glyoxalase/Bleomycin resistance protein/Dihydroxybiphenyl dioxygenase"/>
    <property type="match status" value="1"/>
</dbReference>
<dbReference type="PROSITE" id="PS51819">
    <property type="entry name" value="VOC"/>
    <property type="match status" value="1"/>
</dbReference>
<comment type="caution">
    <text evidence="2">The sequence shown here is derived from an EMBL/GenBank/DDBJ whole genome shotgun (WGS) entry which is preliminary data.</text>
</comment>
<feature type="domain" description="VOC" evidence="1">
    <location>
        <begin position="5"/>
        <end position="116"/>
    </location>
</feature>
<evidence type="ECO:0000313" key="2">
    <source>
        <dbReference type="EMBL" id="GAA1564698.1"/>
    </source>
</evidence>
<keyword evidence="3" id="KW-1185">Reference proteome</keyword>
<sequence>MENKYPAWIDITAKDAAVTRAFYAQLFGWRLQLIEALNYALIDPDPDALPGGIGQQDPAHPAGIVTYFSVSDLEESLARAEQLGAKTAVPPWEVPGLGRMTIFLDPDGNRIGLWQD</sequence>
<evidence type="ECO:0000313" key="3">
    <source>
        <dbReference type="Proteomes" id="UP001500393"/>
    </source>
</evidence>
<dbReference type="PANTHER" id="PTHR33993:SF14">
    <property type="entry name" value="GB|AAF24581.1"/>
    <property type="match status" value="1"/>
</dbReference>
<dbReference type="Gene3D" id="3.10.180.10">
    <property type="entry name" value="2,3-Dihydroxybiphenyl 1,2-Dioxygenase, domain 1"/>
    <property type="match status" value="1"/>
</dbReference>
<organism evidence="2 3">
    <name type="scientific">Kribbella sancticallisti</name>
    <dbReference type="NCBI Taxonomy" id="460087"/>
    <lineage>
        <taxon>Bacteria</taxon>
        <taxon>Bacillati</taxon>
        <taxon>Actinomycetota</taxon>
        <taxon>Actinomycetes</taxon>
        <taxon>Propionibacteriales</taxon>
        <taxon>Kribbellaceae</taxon>
        <taxon>Kribbella</taxon>
    </lineage>
</organism>
<dbReference type="InterPro" id="IPR004360">
    <property type="entry name" value="Glyas_Fos-R_dOase_dom"/>
</dbReference>
<dbReference type="Pfam" id="PF00903">
    <property type="entry name" value="Glyoxalase"/>
    <property type="match status" value="1"/>
</dbReference>
<dbReference type="InterPro" id="IPR052164">
    <property type="entry name" value="Anthracycline_SecMetBiosynth"/>
</dbReference>
<dbReference type="Proteomes" id="UP001500393">
    <property type="component" value="Unassembled WGS sequence"/>
</dbReference>
<dbReference type="InterPro" id="IPR029068">
    <property type="entry name" value="Glyas_Bleomycin-R_OHBP_Dase"/>
</dbReference>
<dbReference type="CDD" id="cd07247">
    <property type="entry name" value="SgaA_N_like"/>
    <property type="match status" value="1"/>
</dbReference>
<proteinExistence type="predicted"/>
<dbReference type="InterPro" id="IPR037523">
    <property type="entry name" value="VOC_core"/>
</dbReference>
<gene>
    <name evidence="2" type="ORF">GCM10009789_17730</name>
</gene>
<protein>
    <recommendedName>
        <fullName evidence="1">VOC domain-containing protein</fullName>
    </recommendedName>
</protein>
<evidence type="ECO:0000259" key="1">
    <source>
        <dbReference type="PROSITE" id="PS51819"/>
    </source>
</evidence>
<accession>A0ABP4NTK1</accession>